<dbReference type="Pfam" id="PF03652">
    <property type="entry name" value="RuvX"/>
    <property type="match status" value="1"/>
</dbReference>
<accession>A0A841R6H2</accession>
<dbReference type="InterPro" id="IPR012337">
    <property type="entry name" value="RNaseH-like_sf"/>
</dbReference>
<dbReference type="AlphaFoldDB" id="A0A841R6H2"/>
<comment type="caution">
    <text evidence="7">The sequence shown here is derived from an EMBL/GenBank/DDBJ whole genome shotgun (WGS) entry which is preliminary data.</text>
</comment>
<organism evidence="7 8">
    <name type="scientific">Negativicoccus succinicivorans</name>
    <dbReference type="NCBI Taxonomy" id="620903"/>
    <lineage>
        <taxon>Bacteria</taxon>
        <taxon>Bacillati</taxon>
        <taxon>Bacillota</taxon>
        <taxon>Negativicutes</taxon>
        <taxon>Veillonellales</taxon>
        <taxon>Veillonellaceae</taxon>
        <taxon>Negativicoccus</taxon>
    </lineage>
</organism>
<comment type="subcellular location">
    <subcellularLocation>
        <location evidence="5">Cytoplasm</location>
    </subcellularLocation>
</comment>
<gene>
    <name evidence="7" type="ORF">HNR45_001183</name>
</gene>
<sequence>MKRILGLDVGTKRTGIAVSDPLGLTAQAVETWEHVSRNADLERMAEWAHHYDAAKIVVGLPKNMNGTIGERAEKTQKFAARLQRLLPDTEIVFWDERLTTVAAQRSLLAGNVRRDKRRTVVDQLAAVLILQGYLNAIAQKEGVDNGKATGNASGTGTAE</sequence>
<dbReference type="NCBIfam" id="TIGR00250">
    <property type="entry name" value="RNAse_H_YqgF"/>
    <property type="match status" value="1"/>
</dbReference>
<evidence type="ECO:0000256" key="4">
    <source>
        <dbReference type="ARBA" id="ARBA00022801"/>
    </source>
</evidence>
<protein>
    <recommendedName>
        <fullName evidence="5">Putative pre-16S rRNA nuclease</fullName>
        <ecNumber evidence="5">3.1.-.-</ecNumber>
    </recommendedName>
</protein>
<comment type="similarity">
    <text evidence="5">Belongs to the YqgF HJR family.</text>
</comment>
<dbReference type="GeneID" id="93486445"/>
<dbReference type="SMART" id="SM00732">
    <property type="entry name" value="YqgFc"/>
    <property type="match status" value="1"/>
</dbReference>
<dbReference type="InterPro" id="IPR006641">
    <property type="entry name" value="YqgF/RNaseH-like_dom"/>
</dbReference>
<evidence type="ECO:0000256" key="1">
    <source>
        <dbReference type="ARBA" id="ARBA00022490"/>
    </source>
</evidence>
<comment type="function">
    <text evidence="5">Could be a nuclease involved in processing of the 5'-end of pre-16S rRNA.</text>
</comment>
<dbReference type="PANTHER" id="PTHR33317">
    <property type="entry name" value="POLYNUCLEOTIDYL TRANSFERASE, RIBONUCLEASE H-LIKE SUPERFAMILY PROTEIN"/>
    <property type="match status" value="1"/>
</dbReference>
<dbReference type="Gene3D" id="3.30.420.140">
    <property type="entry name" value="YqgF/RNase H-like domain"/>
    <property type="match status" value="1"/>
</dbReference>
<dbReference type="GO" id="GO:0016788">
    <property type="term" value="F:hydrolase activity, acting on ester bonds"/>
    <property type="evidence" value="ECO:0007669"/>
    <property type="project" value="UniProtKB-UniRule"/>
</dbReference>
<evidence type="ECO:0000256" key="3">
    <source>
        <dbReference type="ARBA" id="ARBA00022722"/>
    </source>
</evidence>
<reference evidence="7 8" key="1">
    <citation type="submission" date="2020-08" db="EMBL/GenBank/DDBJ databases">
        <title>Genomic Encyclopedia of Type Strains, Phase IV (KMG-IV): sequencing the most valuable type-strain genomes for metagenomic binning, comparative biology and taxonomic classification.</title>
        <authorList>
            <person name="Goeker M."/>
        </authorList>
    </citation>
    <scope>NUCLEOTIDE SEQUENCE [LARGE SCALE GENOMIC DNA]</scope>
    <source>
        <strain evidence="7 8">DSM 21255</strain>
    </source>
</reference>
<evidence type="ECO:0000313" key="7">
    <source>
        <dbReference type="EMBL" id="MBB6478122.1"/>
    </source>
</evidence>
<evidence type="ECO:0000256" key="2">
    <source>
        <dbReference type="ARBA" id="ARBA00022517"/>
    </source>
</evidence>
<dbReference type="GO" id="GO:0000967">
    <property type="term" value="P:rRNA 5'-end processing"/>
    <property type="evidence" value="ECO:0007669"/>
    <property type="project" value="UniProtKB-UniRule"/>
</dbReference>
<keyword evidence="1 5" id="KW-0963">Cytoplasm</keyword>
<keyword evidence="4 5" id="KW-0378">Hydrolase</keyword>
<dbReference type="GO" id="GO:0005829">
    <property type="term" value="C:cytosol"/>
    <property type="evidence" value="ECO:0007669"/>
    <property type="project" value="TreeGrafter"/>
</dbReference>
<name>A0A841R6H2_9FIRM</name>
<proteinExistence type="inferred from homology"/>
<feature type="domain" description="YqgF/RNase H-like" evidence="6">
    <location>
        <begin position="2"/>
        <end position="103"/>
    </location>
</feature>
<dbReference type="OrthoDB" id="9796140at2"/>
<dbReference type="SUPFAM" id="SSF53098">
    <property type="entry name" value="Ribonuclease H-like"/>
    <property type="match status" value="1"/>
</dbReference>
<evidence type="ECO:0000313" key="8">
    <source>
        <dbReference type="Proteomes" id="UP000591941"/>
    </source>
</evidence>
<evidence type="ECO:0000259" key="6">
    <source>
        <dbReference type="SMART" id="SM00732"/>
    </source>
</evidence>
<dbReference type="RefSeq" id="WP_159823253.1">
    <property type="nucleotide sequence ID" value="NZ_CABWNB010000004.1"/>
</dbReference>
<evidence type="ECO:0000256" key="5">
    <source>
        <dbReference type="HAMAP-Rule" id="MF_00651"/>
    </source>
</evidence>
<dbReference type="PANTHER" id="PTHR33317:SF4">
    <property type="entry name" value="POLYNUCLEOTIDYL TRANSFERASE, RIBONUCLEASE H-LIKE SUPERFAMILY PROTEIN"/>
    <property type="match status" value="1"/>
</dbReference>
<dbReference type="CDD" id="cd16964">
    <property type="entry name" value="YqgF"/>
    <property type="match status" value="1"/>
</dbReference>
<dbReference type="EC" id="3.1.-.-" evidence="5"/>
<dbReference type="Proteomes" id="UP000591941">
    <property type="component" value="Unassembled WGS sequence"/>
</dbReference>
<dbReference type="HAMAP" id="MF_00651">
    <property type="entry name" value="Nuclease_YqgF"/>
    <property type="match status" value="1"/>
</dbReference>
<dbReference type="GO" id="GO:0004518">
    <property type="term" value="F:nuclease activity"/>
    <property type="evidence" value="ECO:0007669"/>
    <property type="project" value="UniProtKB-KW"/>
</dbReference>
<keyword evidence="8" id="KW-1185">Reference proteome</keyword>
<dbReference type="EMBL" id="JACHHI010000005">
    <property type="protein sequence ID" value="MBB6478122.1"/>
    <property type="molecule type" value="Genomic_DNA"/>
</dbReference>
<dbReference type="InterPro" id="IPR005227">
    <property type="entry name" value="YqgF"/>
</dbReference>
<dbReference type="InterPro" id="IPR037027">
    <property type="entry name" value="YqgF/RNaseH-like_dom_sf"/>
</dbReference>
<keyword evidence="2 5" id="KW-0690">Ribosome biogenesis</keyword>
<keyword evidence="3 5" id="KW-0540">Nuclease</keyword>